<dbReference type="Proteomes" id="UP000553957">
    <property type="component" value="Unassembled WGS sequence"/>
</dbReference>
<dbReference type="EMBL" id="JACHKF010000001">
    <property type="protein sequence ID" value="MBB6570804.1"/>
    <property type="molecule type" value="Genomic_DNA"/>
</dbReference>
<proteinExistence type="predicted"/>
<dbReference type="InterPro" id="IPR036162">
    <property type="entry name" value="Resolvase-like_N_sf"/>
</dbReference>
<dbReference type="Gene3D" id="3.40.50.1390">
    <property type="entry name" value="Resolvase, N-terminal catalytic domain"/>
    <property type="match status" value="1"/>
</dbReference>
<feature type="domain" description="Resolvase/invertase-type recombinase catalytic" evidence="2">
    <location>
        <begin position="22"/>
        <end position="185"/>
    </location>
</feature>
<gene>
    <name evidence="3" type="ORF">HNR71_006441</name>
</gene>
<protein>
    <submittedName>
        <fullName evidence="3">DNA invertase Pin-like site-specific DNA recombinase</fullName>
    </submittedName>
</protein>
<dbReference type="InterPro" id="IPR006119">
    <property type="entry name" value="Resolv_N"/>
</dbReference>
<comment type="caution">
    <text evidence="3">The sequence shown here is derived from an EMBL/GenBank/DDBJ whole genome shotgun (WGS) entry which is preliminary data.</text>
</comment>
<reference evidence="3 4" key="1">
    <citation type="submission" date="2020-08" db="EMBL/GenBank/DDBJ databases">
        <title>Sequencing the genomes of 1000 actinobacteria strains.</title>
        <authorList>
            <person name="Klenk H.-P."/>
        </authorList>
    </citation>
    <scope>NUCLEOTIDE SEQUENCE [LARGE SCALE GENOMIC DNA]</scope>
    <source>
        <strain evidence="3 4">DSM 15626</strain>
    </source>
</reference>
<evidence type="ECO:0000259" key="2">
    <source>
        <dbReference type="SMART" id="SM00857"/>
    </source>
</evidence>
<sequence>MPIRRLWADKMELLLGGAAVTALAYHRSSNSKDGRKASRKSGKKVTGKSVKDQALFNHRAIEARGWKQVLRDFVDDDVSASSYSDKERPDYQALLEAIEEGFGDVIVFYELSRQQRDLAVYVQIRDLCMKEGLYFWYVAEELYDLRVRADRLSLNNMAVQGEDFSHKLSADVKRGMYGAALEGKPHGKIRFGYRRLYDPDTGEFLDEVADDVTQNPVDADGNKLEPYTRAAIAHEVFTSLDQGIALNALEENFRRREIVSRNGNYLTRTTLREMALNQAYIGKRSFKGQIIADGVWGGLIEEEVFWSVNARLTDPKRKTTRPGSGKYFASYIGRCDCVRYISVELPREKMGWKVPVYRCPKCGWWIPVDELDSFIESVLIAWLSRDDVFELLDAVYTADSEDIAEARAEVKRLEAEKEKWLRDAAQEEVSAATVARFELDFNQKVKAAEARANVSTMPEPLNRLAGPNAAERWAAIEHMTVKREVLRELGGFTIRAEKYKDNVPLEERIEWGGLLSGNPDAHTHD</sequence>
<dbReference type="SMART" id="SM00857">
    <property type="entry name" value="Resolvase"/>
    <property type="match status" value="1"/>
</dbReference>
<evidence type="ECO:0000256" key="1">
    <source>
        <dbReference type="SAM" id="Coils"/>
    </source>
</evidence>
<dbReference type="PANTHER" id="PTHR30461:SF23">
    <property type="entry name" value="DNA RECOMBINASE-RELATED"/>
    <property type="match status" value="1"/>
</dbReference>
<dbReference type="GO" id="GO:0000150">
    <property type="term" value="F:DNA strand exchange activity"/>
    <property type="evidence" value="ECO:0007669"/>
    <property type="project" value="InterPro"/>
</dbReference>
<dbReference type="PANTHER" id="PTHR30461">
    <property type="entry name" value="DNA-INVERTASE FROM LAMBDOID PROPHAGE"/>
    <property type="match status" value="1"/>
</dbReference>
<name>A0A841SL96_9ACTN</name>
<evidence type="ECO:0000313" key="4">
    <source>
        <dbReference type="Proteomes" id="UP000553957"/>
    </source>
</evidence>
<keyword evidence="1" id="KW-0175">Coiled coil</keyword>
<accession>A0A841SL96</accession>
<dbReference type="Pfam" id="PF00239">
    <property type="entry name" value="Resolvase"/>
    <property type="match status" value="1"/>
</dbReference>
<dbReference type="RefSeq" id="WP_184999647.1">
    <property type="nucleotide sequence ID" value="NZ_BAAAGT010000005.1"/>
</dbReference>
<dbReference type="InterPro" id="IPR050639">
    <property type="entry name" value="SSR_resolvase"/>
</dbReference>
<dbReference type="InterPro" id="IPR038109">
    <property type="entry name" value="DNA_bind_recomb_sf"/>
</dbReference>
<dbReference type="Pfam" id="PF07508">
    <property type="entry name" value="Recombinase"/>
    <property type="match status" value="1"/>
</dbReference>
<dbReference type="InterPro" id="IPR011109">
    <property type="entry name" value="DNA_bind_recombinase_dom"/>
</dbReference>
<evidence type="ECO:0000313" key="3">
    <source>
        <dbReference type="EMBL" id="MBB6570804.1"/>
    </source>
</evidence>
<dbReference type="CDD" id="cd00338">
    <property type="entry name" value="Ser_Recombinase"/>
    <property type="match status" value="1"/>
</dbReference>
<dbReference type="Gene3D" id="3.90.1750.20">
    <property type="entry name" value="Putative Large Serine Recombinase, Chain B, Domain 2"/>
    <property type="match status" value="1"/>
</dbReference>
<feature type="coiled-coil region" evidence="1">
    <location>
        <begin position="396"/>
        <end position="430"/>
    </location>
</feature>
<organism evidence="3 4">
    <name type="scientific">Kribbella sandramycini</name>
    <dbReference type="NCBI Taxonomy" id="60450"/>
    <lineage>
        <taxon>Bacteria</taxon>
        <taxon>Bacillati</taxon>
        <taxon>Actinomycetota</taxon>
        <taxon>Actinomycetes</taxon>
        <taxon>Propionibacteriales</taxon>
        <taxon>Kribbellaceae</taxon>
        <taxon>Kribbella</taxon>
    </lineage>
</organism>
<dbReference type="SUPFAM" id="SSF53041">
    <property type="entry name" value="Resolvase-like"/>
    <property type="match status" value="1"/>
</dbReference>
<dbReference type="GO" id="GO:0003677">
    <property type="term" value="F:DNA binding"/>
    <property type="evidence" value="ECO:0007669"/>
    <property type="project" value="InterPro"/>
</dbReference>
<dbReference type="AlphaFoldDB" id="A0A841SL96"/>